<dbReference type="InterPro" id="IPR023296">
    <property type="entry name" value="Glyco_hydro_beta-prop_sf"/>
</dbReference>
<dbReference type="InterPro" id="IPR021720">
    <property type="entry name" value="Malectin_dom"/>
</dbReference>
<evidence type="ECO:0000259" key="5">
    <source>
        <dbReference type="Pfam" id="PF02836"/>
    </source>
</evidence>
<evidence type="ECO:0000313" key="8">
    <source>
        <dbReference type="EMBL" id="MBM6673410.1"/>
    </source>
</evidence>
<keyword evidence="2" id="KW-0378">Hydrolase</keyword>
<dbReference type="InterPro" id="IPR013783">
    <property type="entry name" value="Ig-like_fold"/>
</dbReference>
<evidence type="ECO:0000313" key="9">
    <source>
        <dbReference type="Proteomes" id="UP000706891"/>
    </source>
</evidence>
<protein>
    <submittedName>
        <fullName evidence="8">Beta-galactosidase</fullName>
    </submittedName>
</protein>
<dbReference type="InterPro" id="IPR036156">
    <property type="entry name" value="Beta-gal/glucu_dom_sf"/>
</dbReference>
<dbReference type="EMBL" id="JACJJG010000021">
    <property type="protein sequence ID" value="MBM6673410.1"/>
    <property type="molecule type" value="Genomic_DNA"/>
</dbReference>
<dbReference type="Proteomes" id="UP000706891">
    <property type="component" value="Unassembled WGS sequence"/>
</dbReference>
<evidence type="ECO:0000259" key="6">
    <source>
        <dbReference type="Pfam" id="PF11721"/>
    </source>
</evidence>
<dbReference type="Pfam" id="PF11721">
    <property type="entry name" value="Malectin"/>
    <property type="match status" value="1"/>
</dbReference>
<dbReference type="Gene3D" id="2.60.120.260">
    <property type="entry name" value="Galactose-binding domain-like"/>
    <property type="match status" value="2"/>
</dbReference>
<dbReference type="Gene3D" id="2.60.40.10">
    <property type="entry name" value="Immunoglobulins"/>
    <property type="match status" value="1"/>
</dbReference>
<dbReference type="Pfam" id="PF22666">
    <property type="entry name" value="Glyco_hydro_2_N2"/>
    <property type="match status" value="1"/>
</dbReference>
<dbReference type="InterPro" id="IPR051913">
    <property type="entry name" value="GH2_Domain-Containing"/>
</dbReference>
<dbReference type="SUPFAM" id="SSF49303">
    <property type="entry name" value="beta-Galactosidase/glucuronidase domain"/>
    <property type="match status" value="1"/>
</dbReference>
<dbReference type="PRINTS" id="PR00132">
    <property type="entry name" value="GLHYDRLASE2"/>
</dbReference>
<reference evidence="8" key="1">
    <citation type="submission" date="2020-08" db="EMBL/GenBank/DDBJ databases">
        <authorList>
            <person name="Cejkova D."/>
            <person name="Kubasova T."/>
            <person name="Jahodarova E."/>
            <person name="Rychlik I."/>
        </authorList>
    </citation>
    <scope>NUCLEOTIDE SEQUENCE</scope>
    <source>
        <strain evidence="8">An824</strain>
    </source>
</reference>
<feature type="domain" description="Malectin" evidence="6">
    <location>
        <begin position="998"/>
        <end position="1157"/>
    </location>
</feature>
<keyword evidence="9" id="KW-1185">Reference proteome</keyword>
<dbReference type="Gene3D" id="2.60.120.430">
    <property type="entry name" value="Galactose-binding lectin"/>
    <property type="match status" value="1"/>
</dbReference>
<dbReference type="GO" id="GO:0004553">
    <property type="term" value="F:hydrolase activity, hydrolyzing O-glycosyl compounds"/>
    <property type="evidence" value="ECO:0007669"/>
    <property type="project" value="InterPro"/>
</dbReference>
<organism evidence="8 9">
    <name type="scientific">Marseilla massiliensis</name>
    <dbReference type="NCBI Taxonomy" id="1841864"/>
    <lineage>
        <taxon>Bacteria</taxon>
        <taxon>Pseudomonadati</taxon>
        <taxon>Bacteroidota</taxon>
        <taxon>Bacteroidia</taxon>
        <taxon>Bacteroidales</taxon>
        <taxon>Prevotellaceae</taxon>
        <taxon>Marseilla</taxon>
    </lineage>
</organism>
<reference evidence="8" key="2">
    <citation type="journal article" date="2021" name="Sci. Rep.">
        <title>The distribution of antibiotic resistance genes in chicken gut microbiota commensals.</title>
        <authorList>
            <person name="Juricova H."/>
            <person name="Matiasovicova J."/>
            <person name="Kubasova T."/>
            <person name="Cejkova D."/>
            <person name="Rychlik I."/>
        </authorList>
    </citation>
    <scope>NUCLEOTIDE SEQUENCE</scope>
    <source>
        <strain evidence="8">An824</strain>
    </source>
</reference>
<name>A0A938WUD2_9BACT</name>
<evidence type="ECO:0000256" key="1">
    <source>
        <dbReference type="ARBA" id="ARBA00007401"/>
    </source>
</evidence>
<dbReference type="SUPFAM" id="SSF75005">
    <property type="entry name" value="Arabinanase/levansucrase/invertase"/>
    <property type="match status" value="1"/>
</dbReference>
<evidence type="ECO:0000259" key="7">
    <source>
        <dbReference type="Pfam" id="PF22666"/>
    </source>
</evidence>
<dbReference type="Gene3D" id="2.115.10.20">
    <property type="entry name" value="Glycosyl hydrolase domain, family 43"/>
    <property type="match status" value="2"/>
</dbReference>
<dbReference type="InterPro" id="IPR054593">
    <property type="entry name" value="Beta-mannosidase-like_N2"/>
</dbReference>
<dbReference type="SUPFAM" id="SSF51445">
    <property type="entry name" value="(Trans)glycosidases"/>
    <property type="match status" value="1"/>
</dbReference>
<evidence type="ECO:0000259" key="4">
    <source>
        <dbReference type="Pfam" id="PF00703"/>
    </source>
</evidence>
<gene>
    <name evidence="8" type="ORF">H6A34_05930</name>
</gene>
<feature type="domain" description="Glycoside hydrolase family 2 catalytic" evidence="5">
    <location>
        <begin position="622"/>
        <end position="809"/>
    </location>
</feature>
<dbReference type="Gene3D" id="3.20.20.80">
    <property type="entry name" value="Glycosidases"/>
    <property type="match status" value="1"/>
</dbReference>
<comment type="similarity">
    <text evidence="1">Belongs to the glycosyl hydrolase 2 family.</text>
</comment>
<dbReference type="Pfam" id="PF02836">
    <property type="entry name" value="Glyco_hydro_2_C"/>
    <property type="match status" value="1"/>
</dbReference>
<dbReference type="Pfam" id="PF00703">
    <property type="entry name" value="Glyco_hydro_2"/>
    <property type="match status" value="1"/>
</dbReference>
<dbReference type="PANTHER" id="PTHR42732:SF1">
    <property type="entry name" value="BETA-MANNOSIDASE"/>
    <property type="match status" value="1"/>
</dbReference>
<proteinExistence type="inferred from homology"/>
<dbReference type="GO" id="GO:0005975">
    <property type="term" value="P:carbohydrate metabolic process"/>
    <property type="evidence" value="ECO:0007669"/>
    <property type="project" value="InterPro"/>
</dbReference>
<feature type="domain" description="Glycoside hydrolase family 2 immunoglobulin-like beta-sandwich" evidence="4">
    <location>
        <begin position="519"/>
        <end position="610"/>
    </location>
</feature>
<dbReference type="InterPro" id="IPR006102">
    <property type="entry name" value="Ig-like_GH2"/>
</dbReference>
<accession>A0A938WUD2</accession>
<dbReference type="InterPro" id="IPR008979">
    <property type="entry name" value="Galactose-bd-like_sf"/>
</dbReference>
<dbReference type="InterPro" id="IPR006101">
    <property type="entry name" value="Glyco_hydro_2"/>
</dbReference>
<sequence length="1306" mass="149269">MRNIYNKVRTPYKYGLVVAPESNDRKVDCPTVFRQGDMWYMTYVCYNGSNGTNGRGYETWIAESKDLLHWQTLGRVLAFGNEGWDMNQRGGFPALIDNEWGGSYNIQKFKDRYWMTYIGGAGTGYESVNAPLSIGLASTDGDVTKAHLWETYKKPIMSYDDKEAQWWEQMTQYKSTVYMVDKKKFGYQFMMFYNAAGKNETHPKGERVGIAFSNDMKKWKRYEGNPVFAHDSDGTITGDAQIVKMGNLYVMFYFSAFNPTREYNAFNTFAASYDLIHWTDWQGEDLITPSKPYDEMFAHKSCVINHNGVVYHFYCAVNNHDQRGIAVATSKPMGKSEVNFPRPNATGKRFITSLNDNWSITFDRKTFVKDIPFNLDDYYGALQKEHGNLHGNATFKKTFTAPDMDGKQYFIRFEGVGTYAEVTLNGKRLGRYDIGRTTKTIDITKNVNKGGDNELTVRVSHPKGITDMPWVCGGCSSEWGFSEGSQPFGIYRPVVLEITDKTRVEPFGTHIWNNATADSLFVETEVKNYGNTADTISVISKICDKSGKQVIRLTDNIVLKPGEMKLVKQQAAIKDAHLWDVDDPYLYTLNTILKRNNKATDDLVTPFGVRTSSWPLNRKDGDNRFYLNGKPVFINGVCEYEHQFGQSHAFTDAQIDARIKEVKSAGFNAFRDAHQPHNLHYKDLIDKEGLLWWPQFSAHIWYDTPQFRESFKRHLVQWVKERRNSPSIILWGLQNESTLPADFAKECMDIIKQMDPMCATMRLVTTCNGGDGTDWNVVQNWSGTYGGKLENYAEELKRDDQLLNGEYGAWRTVGNHTGQRYTEEKFCDILERKAQLAESVKDSVCGQFQWILQSHDNPGRRQPDEGLRRIDKVGPFNHKGILTTWEQPTDAFYMYKSRYTPASEEPMVYIVPNITTDSIRVYSNCDSVALQCGWWKEQKTREANTTLYKWHNAELKGDLLIATAYFNGQPAAADTLALPSFRTWNEQILKPAEGYHYLYNINCGGDTYTDIFATEWTQDNTKWSRSWGDRFPKEANSYMASQTSNPLLPVSPLFRTSRFGRHELSYSFPVRPGDYRVELYFIEPWYGPGASETTDCEGLRLFDVAINDSTCIRDLDVWAQARYAKPYKRVLNVHTSGDRIKIDFPKVSAGQAIISAIAIASKDPDAAADYPEIKDDSLWHKFDKDILVEMPDSLLPPRTSSAIEVDGMVKDSTMTWNFNVGVAKVYAMRFRYYNPEAVRNLHVKITDLNGVVYKEDDITFLQTPVKKTKRRNTSITTGSQINAGSYIVTLSGEGLDKMLFEKLTIE</sequence>
<keyword evidence="3" id="KW-0326">Glycosidase</keyword>
<comment type="caution">
    <text evidence="8">The sequence shown here is derived from an EMBL/GenBank/DDBJ whole genome shotgun (WGS) entry which is preliminary data.</text>
</comment>
<dbReference type="PANTHER" id="PTHR42732">
    <property type="entry name" value="BETA-GALACTOSIDASE"/>
    <property type="match status" value="1"/>
</dbReference>
<dbReference type="InterPro" id="IPR006103">
    <property type="entry name" value="Glyco_hydro_2_cat"/>
</dbReference>
<dbReference type="InterPro" id="IPR017853">
    <property type="entry name" value="GH"/>
</dbReference>
<evidence type="ECO:0000256" key="3">
    <source>
        <dbReference type="ARBA" id="ARBA00023295"/>
    </source>
</evidence>
<evidence type="ECO:0000256" key="2">
    <source>
        <dbReference type="ARBA" id="ARBA00022801"/>
    </source>
</evidence>
<dbReference type="SUPFAM" id="SSF49785">
    <property type="entry name" value="Galactose-binding domain-like"/>
    <property type="match status" value="1"/>
</dbReference>
<feature type="domain" description="Beta-mannosidase-like galactose-binding" evidence="7">
    <location>
        <begin position="392"/>
        <end position="461"/>
    </location>
</feature>